<feature type="compositionally biased region" description="Acidic residues" evidence="1">
    <location>
        <begin position="485"/>
        <end position="504"/>
    </location>
</feature>
<accession>A0A2V1D0L2</accession>
<evidence type="ECO:0000256" key="1">
    <source>
        <dbReference type="SAM" id="MobiDB-lite"/>
    </source>
</evidence>
<feature type="region of interest" description="Disordered" evidence="1">
    <location>
        <begin position="117"/>
        <end position="161"/>
    </location>
</feature>
<gene>
    <name evidence="3" type="ORF">DM02DRAFT_663850</name>
</gene>
<keyword evidence="4" id="KW-1185">Reference proteome</keyword>
<dbReference type="STRING" id="97972.A0A2V1D0L2"/>
<feature type="compositionally biased region" description="Basic and acidic residues" evidence="1">
    <location>
        <begin position="56"/>
        <end position="80"/>
    </location>
</feature>
<feature type="region of interest" description="Disordered" evidence="1">
    <location>
        <begin position="484"/>
        <end position="515"/>
    </location>
</feature>
<dbReference type="AlphaFoldDB" id="A0A2V1D0L2"/>
<evidence type="ECO:0000313" key="4">
    <source>
        <dbReference type="Proteomes" id="UP000244855"/>
    </source>
</evidence>
<organism evidence="3 4">
    <name type="scientific">Periconia macrospinosa</name>
    <dbReference type="NCBI Taxonomy" id="97972"/>
    <lineage>
        <taxon>Eukaryota</taxon>
        <taxon>Fungi</taxon>
        <taxon>Dikarya</taxon>
        <taxon>Ascomycota</taxon>
        <taxon>Pezizomycotina</taxon>
        <taxon>Dothideomycetes</taxon>
        <taxon>Pleosporomycetidae</taxon>
        <taxon>Pleosporales</taxon>
        <taxon>Massarineae</taxon>
        <taxon>Periconiaceae</taxon>
        <taxon>Periconia</taxon>
    </lineage>
</organism>
<proteinExistence type="predicted"/>
<dbReference type="EMBL" id="KZ805831">
    <property type="protein sequence ID" value="PVH91578.1"/>
    <property type="molecule type" value="Genomic_DNA"/>
</dbReference>
<name>A0A2V1D0L2_9PLEO</name>
<feature type="region of interest" description="Disordered" evidence="1">
    <location>
        <begin position="42"/>
        <end position="80"/>
    </location>
</feature>
<dbReference type="Pfam" id="PF20209">
    <property type="entry name" value="DUF6570"/>
    <property type="match status" value="1"/>
</dbReference>
<dbReference type="Proteomes" id="UP000244855">
    <property type="component" value="Unassembled WGS sequence"/>
</dbReference>
<evidence type="ECO:0000313" key="3">
    <source>
        <dbReference type="EMBL" id="PVH91578.1"/>
    </source>
</evidence>
<protein>
    <recommendedName>
        <fullName evidence="2">DUF6570 domain-containing protein</fullName>
    </recommendedName>
</protein>
<feature type="domain" description="DUF6570" evidence="2">
    <location>
        <begin position="297"/>
        <end position="420"/>
    </location>
</feature>
<dbReference type="OrthoDB" id="5093502at2759"/>
<reference evidence="3 4" key="1">
    <citation type="journal article" date="2018" name="Sci. Rep.">
        <title>Comparative genomics provides insights into the lifestyle and reveals functional heterogeneity of dark septate endophytic fungi.</title>
        <authorList>
            <person name="Knapp D.G."/>
            <person name="Nemeth J.B."/>
            <person name="Barry K."/>
            <person name="Hainaut M."/>
            <person name="Henrissat B."/>
            <person name="Johnson J."/>
            <person name="Kuo A."/>
            <person name="Lim J.H.P."/>
            <person name="Lipzen A."/>
            <person name="Nolan M."/>
            <person name="Ohm R.A."/>
            <person name="Tamas L."/>
            <person name="Grigoriev I.V."/>
            <person name="Spatafora J.W."/>
            <person name="Nagy L.G."/>
            <person name="Kovacs G.M."/>
        </authorList>
    </citation>
    <scope>NUCLEOTIDE SEQUENCE [LARGE SCALE GENOMIC DNA]</scope>
    <source>
        <strain evidence="3 4">DSE2036</strain>
    </source>
</reference>
<sequence length="670" mass="74922">MSGERPVSEALPQLFHSYDVRNRQNVARANLGIRTSADIFEASQREHEQANMGGDTTRRRTRGEPSGERQRRSGENHRLRGEELSEHFELLDAYNRQNVARAGLGIRTSADIFQSEHERAMAGRNSGRRRVRRSGDGPVAEQAQQQPKRRRTITHRERRDGEQLEDIANVLSSLDEEFAEKERLSDGGAWCAPISQDRKVSTVREFYKAFHDVSTLPIRTCMLCYRKFAEEELERISWEQWMASAIPKQDGSPFMCRRCFLTGEPISGCSGCVRELERGMLTQAGQLHRFLGCEHMFPDELKGLSPVEEKLIALNSCYGFITKYSIPEGSRRSVTYPKHIKGHITVFPNNVQELATNVLPHPLLTVMDDIHVSWQGPEKPLPSDLSVLLSVRRRVVEKALVWLKRHNPLYANIDIDIAELESWEAPPHGVPCQIYDRLERNEPSAWDKARTGHVVPPTERGLEEERPVDVEKVLAMLSRGRDIAGDDQVDVDGDDDDDEADVPEQDSGAVPVHEISSSGMFALDAGPDVADAEKLRYACEALGEDALGEHTQGSTRVGSAQVRSGNGPEPYILVSRGDDFADSLDPQFFAKAFPTLFPFGNGGPRQAEEAMADVARGEEGAVDADATLQSLVSSRNISLETWARLVLQRHGGRFANHHVFAFLVFNMGVT</sequence>
<evidence type="ECO:0000259" key="2">
    <source>
        <dbReference type="Pfam" id="PF20209"/>
    </source>
</evidence>
<dbReference type="InterPro" id="IPR046700">
    <property type="entry name" value="DUF6570"/>
</dbReference>